<dbReference type="Proteomes" id="UP001152523">
    <property type="component" value="Unassembled WGS sequence"/>
</dbReference>
<keyword evidence="3" id="KW-1185">Reference proteome</keyword>
<proteinExistence type="predicted"/>
<gene>
    <name evidence="2" type="ORF">CEPIT_LOCUS16312</name>
</gene>
<organism evidence="2 3">
    <name type="scientific">Cuscuta epithymum</name>
    <dbReference type="NCBI Taxonomy" id="186058"/>
    <lineage>
        <taxon>Eukaryota</taxon>
        <taxon>Viridiplantae</taxon>
        <taxon>Streptophyta</taxon>
        <taxon>Embryophyta</taxon>
        <taxon>Tracheophyta</taxon>
        <taxon>Spermatophyta</taxon>
        <taxon>Magnoliopsida</taxon>
        <taxon>eudicotyledons</taxon>
        <taxon>Gunneridae</taxon>
        <taxon>Pentapetalae</taxon>
        <taxon>asterids</taxon>
        <taxon>lamiids</taxon>
        <taxon>Solanales</taxon>
        <taxon>Convolvulaceae</taxon>
        <taxon>Cuscuteae</taxon>
        <taxon>Cuscuta</taxon>
        <taxon>Cuscuta subgen. Cuscuta</taxon>
    </lineage>
</organism>
<dbReference type="AlphaFoldDB" id="A0AAV0DNY1"/>
<name>A0AAV0DNY1_9ASTE</name>
<dbReference type="EMBL" id="CAMAPF010000121">
    <property type="protein sequence ID" value="CAH9103136.1"/>
    <property type="molecule type" value="Genomic_DNA"/>
</dbReference>
<feature type="compositionally biased region" description="Basic residues" evidence="1">
    <location>
        <begin position="367"/>
        <end position="378"/>
    </location>
</feature>
<comment type="caution">
    <text evidence="2">The sequence shown here is derived from an EMBL/GenBank/DDBJ whole genome shotgun (WGS) entry which is preliminary data.</text>
</comment>
<protein>
    <submittedName>
        <fullName evidence="2">Uncharacterized protein</fullName>
    </submittedName>
</protein>
<accession>A0AAV0DNY1</accession>
<reference evidence="2" key="1">
    <citation type="submission" date="2022-07" db="EMBL/GenBank/DDBJ databases">
        <authorList>
            <person name="Macas J."/>
            <person name="Novak P."/>
            <person name="Neumann P."/>
        </authorList>
    </citation>
    <scope>NUCLEOTIDE SEQUENCE</scope>
</reference>
<evidence type="ECO:0000256" key="1">
    <source>
        <dbReference type="SAM" id="MobiDB-lite"/>
    </source>
</evidence>
<evidence type="ECO:0000313" key="2">
    <source>
        <dbReference type="EMBL" id="CAH9103136.1"/>
    </source>
</evidence>
<feature type="region of interest" description="Disordered" evidence="1">
    <location>
        <begin position="367"/>
        <end position="390"/>
    </location>
</feature>
<sequence>MTSPLTANVKLLDLPVNDTRGVVGSCSAGKLQALTWADLFKEDKDNGNSRTMGTNMVTNDKINFLSLTYGGIPLSQDGFAQSCEQAGPSGVQNQNSIIEVNWDGSDSNEVGEKYSFFGEYGFDSVKIDSKSFKFAMKNGDLILFEIKGSLLYKINFNFELAPQIIRFISQLRNLDQSNFEIKRRFGEIRISLEINRAGYYVKMAKNKGGSIHIPMGPNNSSIFKFLNIFSNFVGLSKSMQDDSAFLQHRSKLAPEDPTSISKLILHYQIQTIDTENQHVFSCEKQPQLSPIQAYSDASDDFNHSDDSFFTDDFLGHATDSDRRPPLSYPEEIRKSKFNREICRKANLMNSDNCLPTANLNTQVKIYRKNQKNKRRHSMTTRSQSRDFPWD</sequence>
<evidence type="ECO:0000313" key="3">
    <source>
        <dbReference type="Proteomes" id="UP001152523"/>
    </source>
</evidence>